<dbReference type="PIRSF" id="PIRSF008502">
    <property type="entry name" value="UCP008502"/>
    <property type="match status" value="1"/>
</dbReference>
<protein>
    <recommendedName>
        <fullName evidence="3">DUF1697 domain-containing protein</fullName>
    </recommendedName>
</protein>
<accession>A0ABN8GGZ3</accession>
<dbReference type="InterPro" id="IPR012545">
    <property type="entry name" value="DUF1697"/>
</dbReference>
<sequence length="184" mass="21116">MGIYIALLRGINVSGQKIIKMDRLRNLFESLNYQSVVTYIQSGNVVFQTAEGDTALIRQTIEHGIKETFEFDVTVVVRTNDELEESIRNNPYDRIELNADDRIYLSYLAERPSEEAIDRLLAFKNDSDDYEVIGREVYILCRTGYGKSLFSNNFLEKKLGVAATTRNWQSVNKIADLCRTIDNN</sequence>
<dbReference type="PANTHER" id="PTHR36439:SF1">
    <property type="entry name" value="DUF1697 DOMAIN-CONTAINING PROTEIN"/>
    <property type="match status" value="1"/>
</dbReference>
<dbReference type="EMBL" id="CAKMMF010000015">
    <property type="protein sequence ID" value="CAH1209080.1"/>
    <property type="molecule type" value="Genomic_DNA"/>
</dbReference>
<evidence type="ECO:0000313" key="1">
    <source>
        <dbReference type="EMBL" id="CAH1209080.1"/>
    </source>
</evidence>
<name>A0ABN8GGZ3_9BACL</name>
<dbReference type="PANTHER" id="PTHR36439">
    <property type="entry name" value="BLL4334 PROTEIN"/>
    <property type="match status" value="1"/>
</dbReference>
<dbReference type="Pfam" id="PF08002">
    <property type="entry name" value="DUF1697"/>
    <property type="match status" value="1"/>
</dbReference>
<comment type="caution">
    <text evidence="1">The sequence shown here is derived from an EMBL/GenBank/DDBJ whole genome shotgun (WGS) entry which is preliminary data.</text>
</comment>
<proteinExistence type="predicted"/>
<reference evidence="1" key="1">
    <citation type="submission" date="2022-01" db="EMBL/GenBank/DDBJ databases">
        <authorList>
            <person name="Criscuolo A."/>
        </authorList>
    </citation>
    <scope>NUCLEOTIDE SEQUENCE</scope>
    <source>
        <strain evidence="1">CIP111893</strain>
    </source>
</reference>
<dbReference type="Proteomes" id="UP000838686">
    <property type="component" value="Unassembled WGS sequence"/>
</dbReference>
<evidence type="ECO:0008006" key="3">
    <source>
        <dbReference type="Google" id="ProtNLM"/>
    </source>
</evidence>
<evidence type="ECO:0000313" key="2">
    <source>
        <dbReference type="Proteomes" id="UP000838686"/>
    </source>
</evidence>
<dbReference type="SUPFAM" id="SSF160379">
    <property type="entry name" value="SP0830-like"/>
    <property type="match status" value="1"/>
</dbReference>
<organism evidence="1 2">
    <name type="scientific">Paenibacillus plantiphilus</name>
    <dbReference type="NCBI Taxonomy" id="2905650"/>
    <lineage>
        <taxon>Bacteria</taxon>
        <taxon>Bacillati</taxon>
        <taxon>Bacillota</taxon>
        <taxon>Bacilli</taxon>
        <taxon>Bacillales</taxon>
        <taxon>Paenibacillaceae</taxon>
        <taxon>Paenibacillus</taxon>
    </lineage>
</organism>
<keyword evidence="2" id="KW-1185">Reference proteome</keyword>
<dbReference type="Gene3D" id="3.30.70.1280">
    <property type="entry name" value="SP0830-like domains"/>
    <property type="match status" value="1"/>
</dbReference>
<gene>
    <name evidence="1" type="ORF">PAECIP111893_02976</name>
</gene>